<dbReference type="GeneID" id="116288648"/>
<sequence>MVTYGIFVVFAVLASSQAYDPKFFENALDVGVYEPISSSRSLNCGNIKHPLGCTFSSDCSVKTCKVNFVGLIFEFKITINKCENPATVTISFNVKPLNLKFAHTFPSDQTIPIPGLENGFGPLRGGVFVKVNMRPVNGKLNVVIQLQCGIALGNQPIFPIILDLLKGPLPIDTSTCGGGGGGGLPPPPPGPPGGVCSDTNPLCTFLAGQCGNPKIAGMCSQSCKRC</sequence>
<dbReference type="OrthoDB" id="5984217at2759"/>
<dbReference type="InParanoid" id="A0A6P8H768"/>
<keyword evidence="1" id="KW-0732">Signal</keyword>
<feature type="signal peptide" evidence="1">
    <location>
        <begin position="1"/>
        <end position="18"/>
    </location>
</feature>
<dbReference type="AlphaFoldDB" id="A0A6P8H768"/>
<gene>
    <name evidence="3" type="primary">LOC116288648</name>
</gene>
<proteinExistence type="predicted"/>
<accession>A0A6P8H768</accession>
<evidence type="ECO:0000313" key="3">
    <source>
        <dbReference type="RefSeq" id="XP_031551336.1"/>
    </source>
</evidence>
<dbReference type="Proteomes" id="UP000515163">
    <property type="component" value="Unplaced"/>
</dbReference>
<evidence type="ECO:0000256" key="1">
    <source>
        <dbReference type="SAM" id="SignalP"/>
    </source>
</evidence>
<reference evidence="3" key="1">
    <citation type="submission" date="2025-08" db="UniProtKB">
        <authorList>
            <consortium name="RefSeq"/>
        </authorList>
    </citation>
    <scope>IDENTIFICATION</scope>
    <source>
        <tissue evidence="3">Tentacle</tissue>
    </source>
</reference>
<name>A0A6P8H768_ACTTE</name>
<keyword evidence="2" id="KW-1185">Reference proteome</keyword>
<dbReference type="RefSeq" id="XP_031551336.1">
    <property type="nucleotide sequence ID" value="XM_031695476.1"/>
</dbReference>
<protein>
    <submittedName>
        <fullName evidence="3">Uncharacterized protein LOC116288648</fullName>
    </submittedName>
</protein>
<feature type="chain" id="PRO_5028370747" evidence="1">
    <location>
        <begin position="19"/>
        <end position="226"/>
    </location>
</feature>
<dbReference type="KEGG" id="aten:116288648"/>
<organism evidence="2 3">
    <name type="scientific">Actinia tenebrosa</name>
    <name type="common">Australian red waratah sea anemone</name>
    <dbReference type="NCBI Taxonomy" id="6105"/>
    <lineage>
        <taxon>Eukaryota</taxon>
        <taxon>Metazoa</taxon>
        <taxon>Cnidaria</taxon>
        <taxon>Anthozoa</taxon>
        <taxon>Hexacorallia</taxon>
        <taxon>Actiniaria</taxon>
        <taxon>Actiniidae</taxon>
        <taxon>Actinia</taxon>
    </lineage>
</organism>
<evidence type="ECO:0000313" key="2">
    <source>
        <dbReference type="Proteomes" id="UP000515163"/>
    </source>
</evidence>